<reference evidence="14" key="1">
    <citation type="journal article" date="2019" name="Int. J. Syst. Evol. Microbiol.">
        <title>The Global Catalogue of Microorganisms (GCM) 10K type strain sequencing project: providing services to taxonomists for standard genome sequencing and annotation.</title>
        <authorList>
            <consortium name="The Broad Institute Genomics Platform"/>
            <consortium name="The Broad Institute Genome Sequencing Center for Infectious Disease"/>
            <person name="Wu L."/>
            <person name="Ma J."/>
        </authorList>
    </citation>
    <scope>NUCLEOTIDE SEQUENCE [LARGE SCALE GENOMIC DNA]</scope>
    <source>
        <strain evidence="14">CGMCC 1.16306</strain>
    </source>
</reference>
<gene>
    <name evidence="10" type="primary">rnj</name>
    <name evidence="13" type="ORF">ACFO4N_01485</name>
</gene>
<dbReference type="InterPro" id="IPR030854">
    <property type="entry name" value="RNase_J_bac"/>
</dbReference>
<dbReference type="EC" id="3.1.-.-" evidence="10 11"/>
<dbReference type="Gene3D" id="3.40.50.10710">
    <property type="entry name" value="Metallo-hydrolase/oxidoreductase"/>
    <property type="match status" value="1"/>
</dbReference>
<keyword evidence="8 10" id="KW-0269">Exonuclease</keyword>
<protein>
    <recommendedName>
        <fullName evidence="10 11">Ribonuclease J</fullName>
        <shortName evidence="10">RNase J</shortName>
        <ecNumber evidence="10 11">3.1.-.-</ecNumber>
    </recommendedName>
</protein>
<evidence type="ECO:0000256" key="5">
    <source>
        <dbReference type="ARBA" id="ARBA00022759"/>
    </source>
</evidence>
<evidence type="ECO:0000256" key="11">
    <source>
        <dbReference type="PIRNR" id="PIRNR004803"/>
    </source>
</evidence>
<evidence type="ECO:0000313" key="14">
    <source>
        <dbReference type="Proteomes" id="UP001596022"/>
    </source>
</evidence>
<dbReference type="SMART" id="SM00849">
    <property type="entry name" value="Lactamase_B"/>
    <property type="match status" value="1"/>
</dbReference>
<evidence type="ECO:0000256" key="2">
    <source>
        <dbReference type="ARBA" id="ARBA00022552"/>
    </source>
</evidence>
<evidence type="ECO:0000256" key="6">
    <source>
        <dbReference type="ARBA" id="ARBA00022801"/>
    </source>
</evidence>
<dbReference type="Pfam" id="PF07521">
    <property type="entry name" value="RMMBL"/>
    <property type="match status" value="1"/>
</dbReference>
<dbReference type="InterPro" id="IPR011108">
    <property type="entry name" value="RMMBL"/>
</dbReference>
<dbReference type="Gene3D" id="3.60.15.10">
    <property type="entry name" value="Ribonuclease Z/Hydroxyacylglutathione hydrolase-like"/>
    <property type="match status" value="1"/>
</dbReference>
<evidence type="ECO:0000313" key="13">
    <source>
        <dbReference type="EMBL" id="MFC4617398.1"/>
    </source>
</evidence>
<dbReference type="InterPro" id="IPR036866">
    <property type="entry name" value="RibonucZ/Hydroxyglut_hydro"/>
</dbReference>
<comment type="cofactor">
    <cofactor evidence="11">
        <name>Zn(2+)</name>
        <dbReference type="ChEBI" id="CHEBI:29105"/>
    </cofactor>
    <text evidence="11">Binds 2 Zn(2+) ions per subunit. It is not clear if Zn(2+) or Mg(2+) is physiologically important.</text>
</comment>
<evidence type="ECO:0000256" key="8">
    <source>
        <dbReference type="ARBA" id="ARBA00022839"/>
    </source>
</evidence>
<dbReference type="PANTHER" id="PTHR43694">
    <property type="entry name" value="RIBONUCLEASE J"/>
    <property type="match status" value="1"/>
</dbReference>
<dbReference type="RefSeq" id="WP_376844442.1">
    <property type="nucleotide sequence ID" value="NZ_JBHSFW010000001.1"/>
</dbReference>
<dbReference type="PANTHER" id="PTHR43694:SF4">
    <property type="entry name" value="RIBONUCLEASE J 2"/>
    <property type="match status" value="1"/>
</dbReference>
<comment type="caution">
    <text evidence="13">The sequence shown here is derived from an EMBL/GenBank/DDBJ whole genome shotgun (WGS) entry which is preliminary data.</text>
</comment>
<accession>A0ABV9GHN7</accession>
<dbReference type="NCBIfam" id="TIGR00649">
    <property type="entry name" value="MG423"/>
    <property type="match status" value="1"/>
</dbReference>
<organism evidence="13 14">
    <name type="scientific">Camelliibacillus cellulosilyticus</name>
    <dbReference type="NCBI Taxonomy" id="2174486"/>
    <lineage>
        <taxon>Bacteria</taxon>
        <taxon>Bacillati</taxon>
        <taxon>Bacillota</taxon>
        <taxon>Bacilli</taxon>
        <taxon>Bacillales</taxon>
        <taxon>Sporolactobacillaceae</taxon>
        <taxon>Camelliibacillus</taxon>
    </lineage>
</organism>
<evidence type="ECO:0000256" key="9">
    <source>
        <dbReference type="ARBA" id="ARBA00022884"/>
    </source>
</evidence>
<dbReference type="InterPro" id="IPR001587">
    <property type="entry name" value="RNase_J_CS"/>
</dbReference>
<comment type="subunit">
    <text evidence="10">Homodimer, may be a subunit of the RNA degradosome.</text>
</comment>
<comment type="subcellular location">
    <subcellularLocation>
        <location evidence="10 11">Cytoplasm</location>
    </subcellularLocation>
</comment>
<keyword evidence="9 10" id="KW-0694">RNA-binding</keyword>
<keyword evidence="4 11" id="KW-0479">Metal-binding</keyword>
<evidence type="ECO:0000256" key="7">
    <source>
        <dbReference type="ARBA" id="ARBA00022833"/>
    </source>
</evidence>
<feature type="binding site" evidence="10">
    <location>
        <begin position="363"/>
        <end position="367"/>
    </location>
    <ligand>
        <name>substrate</name>
    </ligand>
</feature>
<evidence type="ECO:0000256" key="1">
    <source>
        <dbReference type="ARBA" id="ARBA00022490"/>
    </source>
</evidence>
<dbReference type="EMBL" id="JBHSFW010000001">
    <property type="protein sequence ID" value="MFC4617398.1"/>
    <property type="molecule type" value="Genomic_DNA"/>
</dbReference>
<dbReference type="Pfam" id="PF22505">
    <property type="entry name" value="RNase_J_b_CASP"/>
    <property type="match status" value="1"/>
</dbReference>
<evidence type="ECO:0000259" key="12">
    <source>
        <dbReference type="SMART" id="SM00849"/>
    </source>
</evidence>
<dbReference type="InterPro" id="IPR004613">
    <property type="entry name" value="RNase_J"/>
</dbReference>
<dbReference type="Pfam" id="PF17770">
    <property type="entry name" value="RNase_J_C"/>
    <property type="match status" value="1"/>
</dbReference>
<dbReference type="GO" id="GO:0016787">
    <property type="term" value="F:hydrolase activity"/>
    <property type="evidence" value="ECO:0007669"/>
    <property type="project" value="UniProtKB-KW"/>
</dbReference>
<keyword evidence="1 10" id="KW-0963">Cytoplasm</keyword>
<dbReference type="InterPro" id="IPR041636">
    <property type="entry name" value="RNase_J_C"/>
</dbReference>
<dbReference type="SUPFAM" id="SSF56281">
    <property type="entry name" value="Metallo-hydrolase/oxidoreductase"/>
    <property type="match status" value="1"/>
</dbReference>
<evidence type="ECO:0000256" key="10">
    <source>
        <dbReference type="HAMAP-Rule" id="MF_01491"/>
    </source>
</evidence>
<keyword evidence="7" id="KW-0862">Zinc</keyword>
<dbReference type="Gene3D" id="3.10.20.580">
    <property type="match status" value="1"/>
</dbReference>
<keyword evidence="5 10" id="KW-0255">Endonuclease</keyword>
<dbReference type="InterPro" id="IPR001279">
    <property type="entry name" value="Metallo-B-lactamas"/>
</dbReference>
<evidence type="ECO:0000256" key="4">
    <source>
        <dbReference type="ARBA" id="ARBA00022723"/>
    </source>
</evidence>
<keyword evidence="2 10" id="KW-0698">rRNA processing</keyword>
<comment type="similarity">
    <text evidence="10 11">Belongs to the metallo-beta-lactamase superfamily. RNA-metabolizing metallo-beta-lactamase-like family. Bacterial RNase J subfamily.</text>
</comment>
<keyword evidence="6 10" id="KW-0378">Hydrolase</keyword>
<name>A0ABV9GHN7_9BACL</name>
<dbReference type="HAMAP" id="MF_01491">
    <property type="entry name" value="RNase_J_bact"/>
    <property type="match status" value="1"/>
</dbReference>
<feature type="domain" description="Metallo-beta-lactamase" evidence="12">
    <location>
        <begin position="21"/>
        <end position="216"/>
    </location>
</feature>
<comment type="function">
    <text evidence="10">An RNase that has 5'-3' exonuclease and possibly endonuclease activity. Involved in maturation of rRNA and in some organisms also mRNA maturation and/or decay.</text>
</comment>
<dbReference type="Proteomes" id="UP001596022">
    <property type="component" value="Unassembled WGS sequence"/>
</dbReference>
<dbReference type="InterPro" id="IPR055132">
    <property type="entry name" value="RNase_J_b_CASP"/>
</dbReference>
<dbReference type="InterPro" id="IPR042173">
    <property type="entry name" value="RNase_J_2"/>
</dbReference>
<sequence length="554" mass="61439">MQTQKEDKVKIYAMGGVGEIGNNMTAVEINDDIFIVDAGMMDPKNEMLGVDSVIPDITYLEQQRERIKAVLVTHAHSAHIGGLPFFIRKINVPIYGTKFTIAMVEQMFRDMNVHKKAKFSVVDPDKDLMIGNVRVTCFRTNHSVPDSIGFAFHTTQGAIIHTGDFKFDYTPVDEVKFDLSKVSRLGDEGVLCLLSDSKNAEKPGSTPSESTIGSRLEEYFYFADGRVITALYASNIHRIQQVINAAVQTNRKVALDGRYLERVVGTATKLGYLHVPKQTFINLDNIGKRPDREIAIISAGSEGDPITPLTRIANHTHKKIQPKEKDLFIYASSATPDDEKSVTKAIDALMRLGVEVIYGDDVHVSGHASSEDLKLMIEIARPKYLIPIHGEFRMLKAHMDIAATTGLPLHHVFLIDKGDVVEFEGGVARETEKVPAGQVLVDGLGVGDVGNIVLRDRRLLAEDGTLIVVVTLGRHTKKILAGPEIITRGFVYVRESEELIEDAAGIVREVLTQALTQNVSEWSSLKNGIRDALGRYLYDKTKRRPMILPIIMEI</sequence>
<keyword evidence="14" id="KW-1185">Reference proteome</keyword>
<evidence type="ECO:0000256" key="3">
    <source>
        <dbReference type="ARBA" id="ARBA00022722"/>
    </source>
</evidence>
<dbReference type="Pfam" id="PF00753">
    <property type="entry name" value="Lactamase_B"/>
    <property type="match status" value="1"/>
</dbReference>
<dbReference type="CDD" id="cd07714">
    <property type="entry name" value="RNaseJ_MBL-fold"/>
    <property type="match status" value="1"/>
</dbReference>
<keyword evidence="3 10" id="KW-0540">Nuclease</keyword>
<dbReference type="PROSITE" id="PS01292">
    <property type="entry name" value="UPF0036"/>
    <property type="match status" value="1"/>
</dbReference>
<proteinExistence type="inferred from homology"/>
<dbReference type="PIRSF" id="PIRSF004803">
    <property type="entry name" value="RnjA"/>
    <property type="match status" value="1"/>
</dbReference>